<organism evidence="3 4">
    <name type="scientific">Thermoactinomyces intermedius</name>
    <dbReference type="NCBI Taxonomy" id="2024"/>
    <lineage>
        <taxon>Bacteria</taxon>
        <taxon>Bacillati</taxon>
        <taxon>Bacillota</taxon>
        <taxon>Bacilli</taxon>
        <taxon>Bacillales</taxon>
        <taxon>Thermoactinomycetaceae</taxon>
        <taxon>Thermoactinomyces</taxon>
    </lineage>
</organism>
<evidence type="ECO:0000256" key="2">
    <source>
        <dbReference type="SAM" id="Phobius"/>
    </source>
</evidence>
<proteinExistence type="predicted"/>
<evidence type="ECO:0000256" key="1">
    <source>
        <dbReference type="SAM" id="MobiDB-lite"/>
    </source>
</evidence>
<dbReference type="RefSeq" id="WP_181732909.1">
    <property type="nucleotide sequence ID" value="NZ_JACEIR010000014.1"/>
</dbReference>
<evidence type="ECO:0000313" key="4">
    <source>
        <dbReference type="Proteomes" id="UP000633619"/>
    </source>
</evidence>
<sequence>MRFNFFVFARYGAYLVLLCNVAMSYAHALELFHDLMVLPFESLYHVGFISLDMVFVLSVIVLTESGGRGWPPWICFIFGLGFTTWSNIRPAIKADDAEGVALGICTVAALLLLKIMISWMERNPELFGQALGYNPGPESNQMGEMGDHRVTGISQMGEMGDHRVTRISQMGEMYIPEEEEPDDNLPLGESVYPAGDQLGEPGETIITPEVEPDGKDCVDGNETEPGDENISVGEEDLPSVEEPGGDHPDDIPVGDQSGENIPDDIPVGDEPGEVIEEDHPDIPKPGDDNLPLGDLEDLMGDDKSPGLEKTLTKALEIVQSGEKLPGRRKLAEIAGTTEHYAKRAKEILASRGIA</sequence>
<accession>A0A8I1DFR3</accession>
<name>A0A8I1DFR3_THEIN</name>
<comment type="caution">
    <text evidence="3">The sequence shown here is derived from an EMBL/GenBank/DDBJ whole genome shotgun (WGS) entry which is preliminary data.</text>
</comment>
<feature type="compositionally biased region" description="Acidic residues" evidence="1">
    <location>
        <begin position="219"/>
        <end position="239"/>
    </location>
</feature>
<dbReference type="EMBL" id="JAECVW010000012">
    <property type="protein sequence ID" value="MBH8596247.1"/>
    <property type="molecule type" value="Genomic_DNA"/>
</dbReference>
<evidence type="ECO:0000313" key="3">
    <source>
        <dbReference type="EMBL" id="MBH8596247.1"/>
    </source>
</evidence>
<feature type="compositionally biased region" description="Acidic residues" evidence="1">
    <location>
        <begin position="266"/>
        <end position="279"/>
    </location>
</feature>
<dbReference type="AlphaFoldDB" id="A0A8I1DFR3"/>
<keyword evidence="4" id="KW-1185">Reference proteome</keyword>
<feature type="transmembrane region" description="Helical" evidence="2">
    <location>
        <begin position="44"/>
        <end position="63"/>
    </location>
</feature>
<keyword evidence="2" id="KW-0472">Membrane</keyword>
<feature type="transmembrane region" description="Helical" evidence="2">
    <location>
        <begin position="100"/>
        <end position="117"/>
    </location>
</feature>
<feature type="transmembrane region" description="Helical" evidence="2">
    <location>
        <begin position="70"/>
        <end position="88"/>
    </location>
</feature>
<keyword evidence="2" id="KW-0812">Transmembrane</keyword>
<reference evidence="3 4" key="1">
    <citation type="submission" date="2020-12" db="EMBL/GenBank/DDBJ databases">
        <title>WGS of Thermoactinomyces spp.</title>
        <authorList>
            <person name="Cheng K."/>
        </authorList>
    </citation>
    <scope>NUCLEOTIDE SEQUENCE [LARGE SCALE GENOMIC DNA]</scope>
    <source>
        <strain evidence="4">CICC 10671\DSM 43846</strain>
    </source>
</reference>
<feature type="region of interest" description="Disordered" evidence="1">
    <location>
        <begin position="198"/>
        <end position="305"/>
    </location>
</feature>
<gene>
    <name evidence="3" type="ORF">I8U20_13140</name>
</gene>
<dbReference type="Proteomes" id="UP000633619">
    <property type="component" value="Unassembled WGS sequence"/>
</dbReference>
<protein>
    <submittedName>
        <fullName evidence="3">Uncharacterized protein</fullName>
    </submittedName>
</protein>
<keyword evidence="2" id="KW-1133">Transmembrane helix</keyword>